<proteinExistence type="predicted"/>
<evidence type="ECO:0000256" key="1">
    <source>
        <dbReference type="ARBA" id="ARBA00022729"/>
    </source>
</evidence>
<dbReference type="InterPro" id="IPR028082">
    <property type="entry name" value="Peripla_BP_I"/>
</dbReference>
<dbReference type="InterPro" id="IPR028081">
    <property type="entry name" value="Leu-bd"/>
</dbReference>
<dbReference type="InterPro" id="IPR051010">
    <property type="entry name" value="BCAA_transport"/>
</dbReference>
<keyword evidence="2" id="KW-0175">Coiled coil</keyword>
<gene>
    <name evidence="4" type="ORF">METZ01_LOCUS171107</name>
</gene>
<dbReference type="EMBL" id="UINC01031736">
    <property type="protein sequence ID" value="SVB18253.1"/>
    <property type="molecule type" value="Genomic_DNA"/>
</dbReference>
<evidence type="ECO:0000313" key="4">
    <source>
        <dbReference type="EMBL" id="SVB18253.1"/>
    </source>
</evidence>
<dbReference type="Pfam" id="PF13458">
    <property type="entry name" value="Peripla_BP_6"/>
    <property type="match status" value="1"/>
</dbReference>
<evidence type="ECO:0000256" key="2">
    <source>
        <dbReference type="SAM" id="Coils"/>
    </source>
</evidence>
<protein>
    <recommendedName>
        <fullName evidence="3">Leucine-binding protein domain-containing protein</fullName>
    </recommendedName>
</protein>
<reference evidence="4" key="1">
    <citation type="submission" date="2018-05" db="EMBL/GenBank/DDBJ databases">
        <authorList>
            <person name="Lanie J.A."/>
            <person name="Ng W.-L."/>
            <person name="Kazmierczak K.M."/>
            <person name="Andrzejewski T.M."/>
            <person name="Davidsen T.M."/>
            <person name="Wayne K.J."/>
            <person name="Tettelin H."/>
            <person name="Glass J.I."/>
            <person name="Rusch D."/>
            <person name="Podicherti R."/>
            <person name="Tsui H.-C.T."/>
            <person name="Winkler M.E."/>
        </authorList>
    </citation>
    <scope>NUCLEOTIDE SEQUENCE</scope>
</reference>
<accession>A0A382BYX0</accession>
<organism evidence="4">
    <name type="scientific">marine metagenome</name>
    <dbReference type="NCBI Taxonomy" id="408172"/>
    <lineage>
        <taxon>unclassified sequences</taxon>
        <taxon>metagenomes</taxon>
        <taxon>ecological metagenomes</taxon>
    </lineage>
</organism>
<dbReference type="AlphaFoldDB" id="A0A382BYX0"/>
<feature type="coiled-coil region" evidence="2">
    <location>
        <begin position="189"/>
        <end position="231"/>
    </location>
</feature>
<name>A0A382BYX0_9ZZZZ</name>
<dbReference type="Gene3D" id="3.40.50.2300">
    <property type="match status" value="1"/>
</dbReference>
<keyword evidence="1" id="KW-0732">Signal</keyword>
<sequence length="383" mass="44572">MKTFIKFIIISTLSLIIFFQNSFSSEKIKIGLIVPISGEHYQLGNSIIKSVRLAINKIDDERIEIIPKDTKSNPINSLRASKELYDQGVRIVIGPVFNESAKYLDELKDMTFISLTNKIYGNPSNVISAGVNAISQINTIKKFKKMNNLERSIFLIPKTYYKKEIDLAIDKTKIKLKDKFYYDADPTLLTAQIEKITRYSQRKQRLKDEIIRLENSLVQNKEKKIENLKKKDTLGGINFDSVIIADFDESLKSVATSLLYTDISSKRISYLTLNQWFDKSLLKETSLHPIYFPSINKENYDLFIDEYNSLYESKPNQISFLSYDLVGLVYFLIYKNDFKISNKIFYKKNKFKGKIGIFEINKNVITHQLNFYSVENNQFKKIF</sequence>
<feature type="domain" description="Leucine-binding protein" evidence="3">
    <location>
        <begin position="27"/>
        <end position="108"/>
    </location>
</feature>
<evidence type="ECO:0000259" key="3">
    <source>
        <dbReference type="Pfam" id="PF13458"/>
    </source>
</evidence>
<dbReference type="PANTHER" id="PTHR30483">
    <property type="entry name" value="LEUCINE-SPECIFIC-BINDING PROTEIN"/>
    <property type="match status" value="1"/>
</dbReference>
<dbReference type="PANTHER" id="PTHR30483:SF6">
    <property type="entry name" value="PERIPLASMIC BINDING PROTEIN OF ABC TRANSPORTER FOR NATURAL AMINO ACIDS"/>
    <property type="match status" value="1"/>
</dbReference>
<dbReference type="SUPFAM" id="SSF53822">
    <property type="entry name" value="Periplasmic binding protein-like I"/>
    <property type="match status" value="1"/>
</dbReference>